<sequence>MIPRDTTRGEDGTGTDSTSGSDPTVEFDPTSGSDPTVEFDPTSGSDPAAESDPTAEPDSSDDPGSTTVPNRSPDRDPPAESPSMRVIEAVSEAIDEDPRRMDPLYESIDPDALDRLFEPVSAGTRQSSTGRVTFHFEGCEVTVHADGRTVVTPPDADDGA</sequence>
<evidence type="ECO:0000259" key="2">
    <source>
        <dbReference type="Pfam" id="PF18545"/>
    </source>
</evidence>
<evidence type="ECO:0000313" key="3">
    <source>
        <dbReference type="EMBL" id="MFC6893247.1"/>
    </source>
</evidence>
<feature type="compositionally biased region" description="Low complexity" evidence="1">
    <location>
        <begin position="14"/>
        <end position="24"/>
    </location>
</feature>
<dbReference type="Proteomes" id="UP001596296">
    <property type="component" value="Unassembled WGS sequence"/>
</dbReference>
<dbReference type="Pfam" id="PF18545">
    <property type="entry name" value="HalOD1"/>
    <property type="match status" value="1"/>
</dbReference>
<protein>
    <submittedName>
        <fullName evidence="3">HalOD1 output domain-containing protein</fullName>
    </submittedName>
</protein>
<dbReference type="InterPro" id="IPR040624">
    <property type="entry name" value="HalOD1"/>
</dbReference>
<organism evidence="3 4">
    <name type="scientific">Halopenitus salinus</name>
    <dbReference type="NCBI Taxonomy" id="1198295"/>
    <lineage>
        <taxon>Archaea</taxon>
        <taxon>Methanobacteriati</taxon>
        <taxon>Methanobacteriota</taxon>
        <taxon>Stenosarchaea group</taxon>
        <taxon>Halobacteria</taxon>
        <taxon>Halobacteriales</taxon>
        <taxon>Haloferacaceae</taxon>
        <taxon>Halopenitus</taxon>
    </lineage>
</organism>
<feature type="region of interest" description="Disordered" evidence="1">
    <location>
        <begin position="1"/>
        <end position="85"/>
    </location>
</feature>
<feature type="domain" description="Halobacterial output" evidence="2">
    <location>
        <begin position="80"/>
        <end position="153"/>
    </location>
</feature>
<feature type="compositionally biased region" description="Basic and acidic residues" evidence="1">
    <location>
        <begin position="1"/>
        <end position="11"/>
    </location>
</feature>
<evidence type="ECO:0000313" key="4">
    <source>
        <dbReference type="Proteomes" id="UP001596296"/>
    </source>
</evidence>
<comment type="caution">
    <text evidence="3">The sequence shown here is derived from an EMBL/GenBank/DDBJ whole genome shotgun (WGS) entry which is preliminary data.</text>
</comment>
<dbReference type="AlphaFoldDB" id="A0ABD5V108"/>
<dbReference type="EMBL" id="JBHSXL010000009">
    <property type="protein sequence ID" value="MFC6893247.1"/>
    <property type="molecule type" value="Genomic_DNA"/>
</dbReference>
<name>A0ABD5V108_9EURY</name>
<accession>A0ABD5V108</accession>
<proteinExistence type="predicted"/>
<gene>
    <name evidence="3" type="ORF">ACFQE9_11630</name>
</gene>
<evidence type="ECO:0000256" key="1">
    <source>
        <dbReference type="SAM" id="MobiDB-lite"/>
    </source>
</evidence>
<reference evidence="3 4" key="1">
    <citation type="journal article" date="2019" name="Int. J. Syst. Evol. Microbiol.">
        <title>The Global Catalogue of Microorganisms (GCM) 10K type strain sequencing project: providing services to taxonomists for standard genome sequencing and annotation.</title>
        <authorList>
            <consortium name="The Broad Institute Genomics Platform"/>
            <consortium name="The Broad Institute Genome Sequencing Center for Infectious Disease"/>
            <person name="Wu L."/>
            <person name="Ma J."/>
        </authorList>
    </citation>
    <scope>NUCLEOTIDE SEQUENCE [LARGE SCALE GENOMIC DNA]</scope>
    <source>
        <strain evidence="3 4">SKJ47</strain>
    </source>
</reference>
<keyword evidence="4" id="KW-1185">Reference proteome</keyword>
<dbReference type="RefSeq" id="WP_379744597.1">
    <property type="nucleotide sequence ID" value="NZ_JBHSVN010000001.1"/>
</dbReference>